<name>A0A401VZC7_STREY</name>
<keyword evidence="3" id="KW-1185">Reference proteome</keyword>
<evidence type="ECO:0000313" key="3">
    <source>
        <dbReference type="Proteomes" id="UP000286746"/>
    </source>
</evidence>
<evidence type="ECO:0008006" key="4">
    <source>
        <dbReference type="Google" id="ProtNLM"/>
    </source>
</evidence>
<protein>
    <recommendedName>
        <fullName evidence="4">Fe2OG dioxygenase domain-containing protein</fullName>
    </recommendedName>
</protein>
<dbReference type="AlphaFoldDB" id="A0A401VZC7"/>
<dbReference type="EMBL" id="BHZD01000001">
    <property type="protein sequence ID" value="GCD42433.1"/>
    <property type="molecule type" value="Genomic_DNA"/>
</dbReference>
<gene>
    <name evidence="2" type="ORF">GKJPGBOP_02096</name>
</gene>
<proteinExistence type="predicted"/>
<evidence type="ECO:0000256" key="1">
    <source>
        <dbReference type="SAM" id="MobiDB-lite"/>
    </source>
</evidence>
<organism evidence="2 3">
    <name type="scientific">Streptomyces paromomycinus</name>
    <name type="common">Streptomyces rimosus subsp. paromomycinus</name>
    <dbReference type="NCBI Taxonomy" id="92743"/>
    <lineage>
        <taxon>Bacteria</taxon>
        <taxon>Bacillati</taxon>
        <taxon>Actinomycetota</taxon>
        <taxon>Actinomycetes</taxon>
        <taxon>Kitasatosporales</taxon>
        <taxon>Streptomycetaceae</taxon>
        <taxon>Streptomyces</taxon>
    </lineage>
</organism>
<accession>A0A401VZC7</accession>
<evidence type="ECO:0000313" key="2">
    <source>
        <dbReference type="EMBL" id="GCD42433.1"/>
    </source>
</evidence>
<sequence>MCAPVCACPPLRPDGTVEYRTGTPDSDEESEVIHISETLMLQTVEEFLTAEEISRLVKIMDSEAAGWRPRHQAEVLKAPATAQEVLADATQRALPAIRRSMPSIAGSGHWGYTELAVGESVPTHLDGITSPRTPPRRIGRIGVTIADAAEGGRFYIETTSDSAPWTDTLLGAADGYEPDTPLTRSLPHGPAAHEDTPQWLSAPRKSRWLTDAGPGVAVAYGAQVIHGVTPVLRGRVRKFVTDLVDTATA</sequence>
<feature type="region of interest" description="Disordered" evidence="1">
    <location>
        <begin position="176"/>
        <end position="197"/>
    </location>
</feature>
<reference evidence="2 3" key="1">
    <citation type="submission" date="2018-11" db="EMBL/GenBank/DDBJ databases">
        <title>Whole genome sequence of Streptomyces paromomycinus NBRC 15454(T).</title>
        <authorList>
            <person name="Komaki H."/>
            <person name="Tamura T."/>
        </authorList>
    </citation>
    <scope>NUCLEOTIDE SEQUENCE [LARGE SCALE GENOMIC DNA]</scope>
    <source>
        <strain evidence="2 3">NBRC 15454</strain>
    </source>
</reference>
<comment type="caution">
    <text evidence="2">The sequence shown here is derived from an EMBL/GenBank/DDBJ whole genome shotgun (WGS) entry which is preliminary data.</text>
</comment>
<dbReference type="Proteomes" id="UP000286746">
    <property type="component" value="Unassembled WGS sequence"/>
</dbReference>